<dbReference type="AlphaFoldDB" id="A0A8D2J741"/>
<dbReference type="CTD" id="7423"/>
<evidence type="ECO:0000256" key="4">
    <source>
        <dbReference type="SAM" id="SignalP"/>
    </source>
</evidence>
<accession>A0A8D2J741</accession>
<dbReference type="GO" id="GO:0016020">
    <property type="term" value="C:membrane"/>
    <property type="evidence" value="ECO:0007669"/>
    <property type="project" value="InterPro"/>
</dbReference>
<proteinExistence type="inferred from homology"/>
<feature type="signal peptide" evidence="4">
    <location>
        <begin position="1"/>
        <end position="26"/>
    </location>
</feature>
<keyword evidence="7" id="KW-1185">Reference proteome</keyword>
<dbReference type="SUPFAM" id="SSF57501">
    <property type="entry name" value="Cystine-knot cytokines"/>
    <property type="match status" value="1"/>
</dbReference>
<dbReference type="RefSeq" id="XP_044304571.1">
    <property type="nucleotide sequence ID" value="XM_044448636.1"/>
</dbReference>
<keyword evidence="2" id="KW-1015">Disulfide bond</keyword>
<dbReference type="GO" id="GO:0045766">
    <property type="term" value="P:positive regulation of angiogenesis"/>
    <property type="evidence" value="ECO:0007669"/>
    <property type="project" value="TreeGrafter"/>
</dbReference>
<dbReference type="GO" id="GO:0038084">
    <property type="term" value="P:vascular endothelial growth factor signaling pathway"/>
    <property type="evidence" value="ECO:0007669"/>
    <property type="project" value="TreeGrafter"/>
</dbReference>
<dbReference type="Gene3D" id="2.10.160.10">
    <property type="entry name" value="Vascular endothelial growth factor, heparin-binding domain"/>
    <property type="match status" value="1"/>
</dbReference>
<dbReference type="GeneID" id="123032604"/>
<evidence type="ECO:0000259" key="5">
    <source>
        <dbReference type="PROSITE" id="PS50278"/>
    </source>
</evidence>
<dbReference type="Gene3D" id="2.10.90.10">
    <property type="entry name" value="Cystine-knot cytokines"/>
    <property type="match status" value="1"/>
</dbReference>
<dbReference type="PANTHER" id="PTHR12025">
    <property type="entry name" value="VASCULAR ENDOTHELIAL GROWTH FACTOR"/>
    <property type="match status" value="1"/>
</dbReference>
<dbReference type="GO" id="GO:0001666">
    <property type="term" value="P:response to hypoxia"/>
    <property type="evidence" value="ECO:0007669"/>
    <property type="project" value="TreeGrafter"/>
</dbReference>
<dbReference type="PANTHER" id="PTHR12025:SF12">
    <property type="entry name" value="VASCULAR ENDOTHELIAL GROWTH FACTOR B"/>
    <property type="match status" value="1"/>
</dbReference>
<protein>
    <recommendedName>
        <fullName evidence="5">Platelet-derived growth factor (PDGF) family profile domain-containing protein</fullName>
    </recommendedName>
</protein>
<dbReference type="InterPro" id="IPR050507">
    <property type="entry name" value="PDGF/VEGF_growth_factor"/>
</dbReference>
<dbReference type="SUPFAM" id="SSF57593">
    <property type="entry name" value="Heparin-binding domain from vascular endothelial growth factor"/>
    <property type="match status" value="1"/>
</dbReference>
<dbReference type="GO" id="GO:0008083">
    <property type="term" value="F:growth factor activity"/>
    <property type="evidence" value="ECO:0007669"/>
    <property type="project" value="UniProtKB-KW"/>
</dbReference>
<reference evidence="6" key="1">
    <citation type="submission" date="2025-08" db="UniProtKB">
        <authorList>
            <consortium name="Ensembl"/>
        </authorList>
    </citation>
    <scope>IDENTIFICATION</scope>
</reference>
<dbReference type="GO" id="GO:0008201">
    <property type="term" value="F:heparin binding"/>
    <property type="evidence" value="ECO:0007669"/>
    <property type="project" value="InterPro"/>
</dbReference>
<evidence type="ECO:0000256" key="2">
    <source>
        <dbReference type="ARBA" id="ARBA00023157"/>
    </source>
</evidence>
<reference evidence="6" key="2">
    <citation type="submission" date="2025-09" db="UniProtKB">
        <authorList>
            <consortium name="Ensembl"/>
        </authorList>
    </citation>
    <scope>IDENTIFICATION</scope>
</reference>
<keyword evidence="1 3" id="KW-0339">Growth factor</keyword>
<dbReference type="OMA" id="HLECTCR"/>
<dbReference type="GO" id="GO:0042056">
    <property type="term" value="F:chemoattractant activity"/>
    <property type="evidence" value="ECO:0007669"/>
    <property type="project" value="TreeGrafter"/>
</dbReference>
<dbReference type="GO" id="GO:0001938">
    <property type="term" value="P:positive regulation of endothelial cell proliferation"/>
    <property type="evidence" value="ECO:0007669"/>
    <property type="project" value="TreeGrafter"/>
</dbReference>
<dbReference type="SMART" id="SM00141">
    <property type="entry name" value="PDGF"/>
    <property type="match status" value="1"/>
</dbReference>
<organism evidence="6 7">
    <name type="scientific">Varanus komodoensis</name>
    <name type="common">Komodo dragon</name>
    <dbReference type="NCBI Taxonomy" id="61221"/>
    <lineage>
        <taxon>Eukaryota</taxon>
        <taxon>Metazoa</taxon>
        <taxon>Chordata</taxon>
        <taxon>Craniata</taxon>
        <taxon>Vertebrata</taxon>
        <taxon>Euteleostomi</taxon>
        <taxon>Lepidosauria</taxon>
        <taxon>Squamata</taxon>
        <taxon>Bifurcata</taxon>
        <taxon>Unidentata</taxon>
        <taxon>Episquamata</taxon>
        <taxon>Toxicofera</taxon>
        <taxon>Anguimorpha</taxon>
        <taxon>Paleoanguimorpha</taxon>
        <taxon>Varanoidea</taxon>
        <taxon>Varanidae</taxon>
        <taxon>Varanus</taxon>
    </lineage>
</organism>
<evidence type="ECO:0000256" key="3">
    <source>
        <dbReference type="RuleBase" id="RU003818"/>
    </source>
</evidence>
<gene>
    <name evidence="6" type="primary">VEGFB</name>
</gene>
<comment type="similarity">
    <text evidence="3">Belongs to the PDGF/VEGF growth factor family.</text>
</comment>
<dbReference type="GO" id="GO:0050930">
    <property type="term" value="P:induction of positive chemotaxis"/>
    <property type="evidence" value="ECO:0007669"/>
    <property type="project" value="TreeGrafter"/>
</dbReference>
<feature type="domain" description="Platelet-derived growth factor (PDGF) family profile" evidence="5">
    <location>
        <begin position="38"/>
        <end position="133"/>
    </location>
</feature>
<dbReference type="InterPro" id="IPR000072">
    <property type="entry name" value="PDGF/VEGF_dom"/>
</dbReference>
<evidence type="ECO:0000313" key="7">
    <source>
        <dbReference type="Proteomes" id="UP000694545"/>
    </source>
</evidence>
<dbReference type="InterPro" id="IPR036841">
    <property type="entry name" value="VEGF_C_sf"/>
</dbReference>
<sequence>MVAPCCALPLLLATTLQLQYCAATLAIPPTDMPKVSGEVIRFLDVYNRSSCQPKETMVPVTTEHPHLVSHLAVPSCVLLRRCAGCCSDDTLECVPTQTQKRIMEMMLIQFSENHLQQLTFEEHTQCACRSKTTVLKSNMISRSCAPCRNKKKQLDLQTCKCVCRRDSGHCAARGLVFSEATCRCMKRPGRLSHRRARLAR</sequence>
<evidence type="ECO:0000313" key="6">
    <source>
        <dbReference type="Ensembl" id="ENSVKKP00000009477.1"/>
    </source>
</evidence>
<dbReference type="Pfam" id="PF00341">
    <property type="entry name" value="PDGF"/>
    <property type="match status" value="1"/>
</dbReference>
<dbReference type="KEGG" id="vko:123032604"/>
<dbReference type="GO" id="GO:0060754">
    <property type="term" value="P:positive regulation of mast cell chemotaxis"/>
    <property type="evidence" value="ECO:0007669"/>
    <property type="project" value="TreeGrafter"/>
</dbReference>
<evidence type="ECO:0000256" key="1">
    <source>
        <dbReference type="ARBA" id="ARBA00023030"/>
    </source>
</evidence>
<name>A0A8D2J741_VARKO</name>
<keyword evidence="4" id="KW-0732">Signal</keyword>
<dbReference type="Proteomes" id="UP000694545">
    <property type="component" value="Unplaced"/>
</dbReference>
<feature type="chain" id="PRO_5034813844" description="Platelet-derived growth factor (PDGF) family profile domain-containing protein" evidence="4">
    <location>
        <begin position="27"/>
        <end position="200"/>
    </location>
</feature>
<dbReference type="GO" id="GO:0005615">
    <property type="term" value="C:extracellular space"/>
    <property type="evidence" value="ECO:0007669"/>
    <property type="project" value="TreeGrafter"/>
</dbReference>
<dbReference type="InterPro" id="IPR029034">
    <property type="entry name" value="Cystine-knot_cytokine"/>
</dbReference>
<dbReference type="PROSITE" id="PS00249">
    <property type="entry name" value="PDGF_1"/>
    <property type="match status" value="1"/>
</dbReference>
<dbReference type="InterPro" id="IPR023581">
    <property type="entry name" value="PD_growth_factor_CS"/>
</dbReference>
<dbReference type="GO" id="GO:0048010">
    <property type="term" value="P:vascular endothelial growth factor receptor signaling pathway"/>
    <property type="evidence" value="ECO:0007669"/>
    <property type="project" value="TreeGrafter"/>
</dbReference>
<dbReference type="PROSITE" id="PS50278">
    <property type="entry name" value="PDGF_2"/>
    <property type="match status" value="1"/>
</dbReference>
<dbReference type="Ensembl" id="ENSVKKT00000009715.1">
    <property type="protein sequence ID" value="ENSVKKP00000009477.1"/>
    <property type="gene ID" value="ENSVKKG00000006702.1"/>
</dbReference>
<dbReference type="OrthoDB" id="6370328at2759"/>
<dbReference type="GO" id="GO:0005172">
    <property type="term" value="F:vascular endothelial growth factor receptor binding"/>
    <property type="evidence" value="ECO:0007669"/>
    <property type="project" value="TreeGrafter"/>
</dbReference>
<dbReference type="GO" id="GO:0002040">
    <property type="term" value="P:sprouting angiogenesis"/>
    <property type="evidence" value="ECO:0007669"/>
    <property type="project" value="TreeGrafter"/>
</dbReference>